<dbReference type="GO" id="GO:0000139">
    <property type="term" value="C:Golgi membrane"/>
    <property type="evidence" value="ECO:0007669"/>
    <property type="project" value="TreeGrafter"/>
</dbReference>
<dbReference type="SUPFAM" id="SSF48225">
    <property type="entry name" value="Seven-hairpin glycosidases"/>
    <property type="match status" value="1"/>
</dbReference>
<name>A0AAV0EEU6_9ASTE</name>
<accession>A0AAV0EEU6</accession>
<evidence type="ECO:0000256" key="1">
    <source>
        <dbReference type="ARBA" id="ARBA00001913"/>
    </source>
</evidence>
<evidence type="ECO:0000256" key="2">
    <source>
        <dbReference type="ARBA" id="ARBA00004922"/>
    </source>
</evidence>
<dbReference type="AlphaFoldDB" id="A0AAV0EEU6"/>
<dbReference type="Gene3D" id="1.50.10.10">
    <property type="match status" value="1"/>
</dbReference>
<comment type="pathway">
    <text evidence="2">Protein modification; protein glycosylation.</text>
</comment>
<dbReference type="EMBL" id="CAMAPF010000924">
    <property type="protein sequence ID" value="CAH9122323.1"/>
    <property type="molecule type" value="Genomic_DNA"/>
</dbReference>
<gene>
    <name evidence="6" type="ORF">CEPIT_LOCUS24387</name>
</gene>
<dbReference type="InterPro" id="IPR001382">
    <property type="entry name" value="Glyco_hydro_47"/>
</dbReference>
<dbReference type="GO" id="GO:0005509">
    <property type="term" value="F:calcium ion binding"/>
    <property type="evidence" value="ECO:0007669"/>
    <property type="project" value="InterPro"/>
</dbReference>
<comment type="caution">
    <text evidence="6">The sequence shown here is derived from an EMBL/GenBank/DDBJ whole genome shotgun (WGS) entry which is preliminary data.</text>
</comment>
<comment type="cofactor">
    <cofactor evidence="1">
        <name>Ca(2+)</name>
        <dbReference type="ChEBI" id="CHEBI:29108"/>
    </cofactor>
</comment>
<evidence type="ECO:0000313" key="7">
    <source>
        <dbReference type="Proteomes" id="UP001152523"/>
    </source>
</evidence>
<dbReference type="Pfam" id="PF01532">
    <property type="entry name" value="Glyco_hydro_47"/>
    <property type="match status" value="1"/>
</dbReference>
<reference evidence="6" key="1">
    <citation type="submission" date="2022-07" db="EMBL/GenBank/DDBJ databases">
        <authorList>
            <person name="Macas J."/>
            <person name="Novak P."/>
            <person name="Neumann P."/>
        </authorList>
    </citation>
    <scope>NUCLEOTIDE SEQUENCE</scope>
</reference>
<dbReference type="Proteomes" id="UP001152523">
    <property type="component" value="Unassembled WGS sequence"/>
</dbReference>
<dbReference type="PANTHER" id="PTHR11742">
    <property type="entry name" value="MANNOSYL-OLIGOSACCHARIDE ALPHA-1,2-MANNOSIDASE-RELATED"/>
    <property type="match status" value="1"/>
</dbReference>
<keyword evidence="4" id="KW-0378">Hydrolase</keyword>
<protein>
    <submittedName>
        <fullName evidence="6">Uncharacterized protein</fullName>
    </submittedName>
</protein>
<dbReference type="InterPro" id="IPR036026">
    <property type="entry name" value="Seven-hairpin_glycosidases"/>
</dbReference>
<sequence length="110" mass="12430">MYRLSIGNRKMWETSMNGLLSLVRRTTPCFTYLREKIGSSFTDKMDALACFAPGMLALGASGYGPTESQKFLSLAEEIYCCVLCRIVKYHPFSPRHHSGFVVSRKPILDK</sequence>
<dbReference type="PANTHER" id="PTHR11742:SF6">
    <property type="entry name" value="MANNOSYL-OLIGOSACCHARIDE ALPHA-1,2-MANNOSIDASE IA-RELATED"/>
    <property type="match status" value="1"/>
</dbReference>
<dbReference type="GO" id="GO:0005783">
    <property type="term" value="C:endoplasmic reticulum"/>
    <property type="evidence" value="ECO:0007669"/>
    <property type="project" value="TreeGrafter"/>
</dbReference>
<keyword evidence="7" id="KW-1185">Reference proteome</keyword>
<comment type="similarity">
    <text evidence="3">Belongs to the glycosyl hydrolase 47 family.</text>
</comment>
<organism evidence="6 7">
    <name type="scientific">Cuscuta epithymum</name>
    <dbReference type="NCBI Taxonomy" id="186058"/>
    <lineage>
        <taxon>Eukaryota</taxon>
        <taxon>Viridiplantae</taxon>
        <taxon>Streptophyta</taxon>
        <taxon>Embryophyta</taxon>
        <taxon>Tracheophyta</taxon>
        <taxon>Spermatophyta</taxon>
        <taxon>Magnoliopsida</taxon>
        <taxon>eudicotyledons</taxon>
        <taxon>Gunneridae</taxon>
        <taxon>Pentapetalae</taxon>
        <taxon>asterids</taxon>
        <taxon>lamiids</taxon>
        <taxon>Solanales</taxon>
        <taxon>Convolvulaceae</taxon>
        <taxon>Cuscuteae</taxon>
        <taxon>Cuscuta</taxon>
        <taxon>Cuscuta subgen. Cuscuta</taxon>
    </lineage>
</organism>
<evidence type="ECO:0000313" key="6">
    <source>
        <dbReference type="EMBL" id="CAH9122323.1"/>
    </source>
</evidence>
<proteinExistence type="inferred from homology"/>
<evidence type="ECO:0000256" key="4">
    <source>
        <dbReference type="ARBA" id="ARBA00022801"/>
    </source>
</evidence>
<evidence type="ECO:0000256" key="5">
    <source>
        <dbReference type="ARBA" id="ARBA00023157"/>
    </source>
</evidence>
<dbReference type="GO" id="GO:0004571">
    <property type="term" value="F:mannosyl-oligosaccharide 1,2-alpha-mannosidase activity"/>
    <property type="evidence" value="ECO:0007669"/>
    <property type="project" value="InterPro"/>
</dbReference>
<keyword evidence="5" id="KW-1015">Disulfide bond</keyword>
<dbReference type="InterPro" id="IPR012341">
    <property type="entry name" value="6hp_glycosidase-like_sf"/>
</dbReference>
<dbReference type="InterPro" id="IPR050749">
    <property type="entry name" value="Glycosyl_Hydrolase_47"/>
</dbReference>
<evidence type="ECO:0000256" key="3">
    <source>
        <dbReference type="ARBA" id="ARBA00007658"/>
    </source>
</evidence>
<dbReference type="GO" id="GO:0005975">
    <property type="term" value="P:carbohydrate metabolic process"/>
    <property type="evidence" value="ECO:0007669"/>
    <property type="project" value="InterPro"/>
</dbReference>